<proteinExistence type="predicted"/>
<reference evidence="1" key="1">
    <citation type="submission" date="2021-03" db="EMBL/GenBank/DDBJ databases">
        <authorList>
            <consortium name="DOE Joint Genome Institute"/>
            <person name="Ahrendt S."/>
            <person name="Looney B.P."/>
            <person name="Miyauchi S."/>
            <person name="Morin E."/>
            <person name="Drula E."/>
            <person name="Courty P.E."/>
            <person name="Chicoki N."/>
            <person name="Fauchery L."/>
            <person name="Kohler A."/>
            <person name="Kuo A."/>
            <person name="Labutti K."/>
            <person name="Pangilinan J."/>
            <person name="Lipzen A."/>
            <person name="Riley R."/>
            <person name="Andreopoulos W."/>
            <person name="He G."/>
            <person name="Johnson J."/>
            <person name="Barry K.W."/>
            <person name="Grigoriev I.V."/>
            <person name="Nagy L."/>
            <person name="Hibbett D."/>
            <person name="Henrissat B."/>
            <person name="Matheny P.B."/>
            <person name="Labbe J."/>
            <person name="Martin F."/>
        </authorList>
    </citation>
    <scope>NUCLEOTIDE SEQUENCE</scope>
    <source>
        <strain evidence="1">HHB10654</strain>
    </source>
</reference>
<name>A0ACB8TEX0_9AGAM</name>
<dbReference type="Proteomes" id="UP000814140">
    <property type="component" value="Unassembled WGS sequence"/>
</dbReference>
<evidence type="ECO:0000313" key="1">
    <source>
        <dbReference type="EMBL" id="KAI0066951.1"/>
    </source>
</evidence>
<protein>
    <submittedName>
        <fullName evidence="1">Uncharacterized protein</fullName>
    </submittedName>
</protein>
<reference evidence="1" key="2">
    <citation type="journal article" date="2022" name="New Phytol.">
        <title>Evolutionary transition to the ectomycorrhizal habit in the genomes of a hyperdiverse lineage of mushroom-forming fungi.</title>
        <authorList>
            <person name="Looney B."/>
            <person name="Miyauchi S."/>
            <person name="Morin E."/>
            <person name="Drula E."/>
            <person name="Courty P.E."/>
            <person name="Kohler A."/>
            <person name="Kuo A."/>
            <person name="LaButti K."/>
            <person name="Pangilinan J."/>
            <person name="Lipzen A."/>
            <person name="Riley R."/>
            <person name="Andreopoulos W."/>
            <person name="He G."/>
            <person name="Johnson J."/>
            <person name="Nolan M."/>
            <person name="Tritt A."/>
            <person name="Barry K.W."/>
            <person name="Grigoriev I.V."/>
            <person name="Nagy L.G."/>
            <person name="Hibbett D."/>
            <person name="Henrissat B."/>
            <person name="Matheny P.B."/>
            <person name="Labbe J."/>
            <person name="Martin F.M."/>
        </authorList>
    </citation>
    <scope>NUCLEOTIDE SEQUENCE</scope>
    <source>
        <strain evidence="1">HHB10654</strain>
    </source>
</reference>
<gene>
    <name evidence="1" type="ORF">BV25DRAFT_1262873</name>
</gene>
<comment type="caution">
    <text evidence="1">The sequence shown here is derived from an EMBL/GenBank/DDBJ whole genome shotgun (WGS) entry which is preliminary data.</text>
</comment>
<accession>A0ACB8TEX0</accession>
<evidence type="ECO:0000313" key="2">
    <source>
        <dbReference type="Proteomes" id="UP000814140"/>
    </source>
</evidence>
<sequence length="164" mass="17243">MEEGTSFQDFRRSSGVGPSSAGVPTTRGPSCELSECGASARCAVERQTLVHVGAVLVKISTANCDRHSGARAGGRAQASWSGASVRGNKCQVNSRSSSGPPNHHLHCQLVTVLSTSMARLSDRHSIARAAPLIIFHSIVQYAYAMCLGDTPSDRSIHVVSALAR</sequence>
<keyword evidence="2" id="KW-1185">Reference proteome</keyword>
<organism evidence="1 2">
    <name type="scientific">Artomyces pyxidatus</name>
    <dbReference type="NCBI Taxonomy" id="48021"/>
    <lineage>
        <taxon>Eukaryota</taxon>
        <taxon>Fungi</taxon>
        <taxon>Dikarya</taxon>
        <taxon>Basidiomycota</taxon>
        <taxon>Agaricomycotina</taxon>
        <taxon>Agaricomycetes</taxon>
        <taxon>Russulales</taxon>
        <taxon>Auriscalpiaceae</taxon>
        <taxon>Artomyces</taxon>
    </lineage>
</organism>
<dbReference type="EMBL" id="MU277191">
    <property type="protein sequence ID" value="KAI0066951.1"/>
    <property type="molecule type" value="Genomic_DNA"/>
</dbReference>